<gene>
    <name evidence="6" type="ORF">EVG20_g9687</name>
</gene>
<dbReference type="EMBL" id="SEOQ01001022">
    <property type="protein sequence ID" value="TFY54475.1"/>
    <property type="molecule type" value="Genomic_DNA"/>
</dbReference>
<evidence type="ECO:0008006" key="8">
    <source>
        <dbReference type="Google" id="ProtNLM"/>
    </source>
</evidence>
<protein>
    <recommendedName>
        <fullName evidence="8">Major facilitator superfamily (MFS) profile domain-containing protein</fullName>
    </recommendedName>
</protein>
<dbReference type="OrthoDB" id="3267432at2759"/>
<dbReference type="GO" id="GO:0005886">
    <property type="term" value="C:plasma membrane"/>
    <property type="evidence" value="ECO:0007669"/>
    <property type="project" value="TreeGrafter"/>
</dbReference>
<keyword evidence="4" id="KW-0472">Membrane</keyword>
<reference evidence="6 7" key="1">
    <citation type="submission" date="2019-02" db="EMBL/GenBank/DDBJ databases">
        <title>Genome sequencing of the rare red list fungi Dentipellis fragilis.</title>
        <authorList>
            <person name="Buettner E."/>
            <person name="Kellner H."/>
        </authorList>
    </citation>
    <scope>NUCLEOTIDE SEQUENCE [LARGE SCALE GENOMIC DNA]</scope>
    <source>
        <strain evidence="6 7">DSM 105465</strain>
    </source>
</reference>
<dbReference type="GO" id="GO:0022857">
    <property type="term" value="F:transmembrane transporter activity"/>
    <property type="evidence" value="ECO:0007669"/>
    <property type="project" value="TreeGrafter"/>
</dbReference>
<comment type="caution">
    <text evidence="6">The sequence shown here is derived from an EMBL/GenBank/DDBJ whole genome shotgun (WGS) entry which is preliminary data.</text>
</comment>
<dbReference type="PANTHER" id="PTHR23502:SF60">
    <property type="entry name" value="MAJOR FACILITATOR SUPERFAMILY (MFS) PROFILE DOMAIN-CONTAINING PROTEIN-RELATED"/>
    <property type="match status" value="1"/>
</dbReference>
<evidence type="ECO:0000256" key="2">
    <source>
        <dbReference type="ARBA" id="ARBA00022692"/>
    </source>
</evidence>
<feature type="compositionally biased region" description="Basic and acidic residues" evidence="5">
    <location>
        <begin position="21"/>
        <end position="39"/>
    </location>
</feature>
<keyword evidence="3" id="KW-1133">Transmembrane helix</keyword>
<feature type="region of interest" description="Disordered" evidence="5">
    <location>
        <begin position="1"/>
        <end position="82"/>
    </location>
</feature>
<evidence type="ECO:0000256" key="1">
    <source>
        <dbReference type="ARBA" id="ARBA00004141"/>
    </source>
</evidence>
<proteinExistence type="predicted"/>
<keyword evidence="2" id="KW-0812">Transmembrane</keyword>
<evidence type="ECO:0000256" key="5">
    <source>
        <dbReference type="SAM" id="MobiDB-lite"/>
    </source>
</evidence>
<evidence type="ECO:0000313" key="7">
    <source>
        <dbReference type="Proteomes" id="UP000298327"/>
    </source>
</evidence>
<organism evidence="6 7">
    <name type="scientific">Dentipellis fragilis</name>
    <dbReference type="NCBI Taxonomy" id="205917"/>
    <lineage>
        <taxon>Eukaryota</taxon>
        <taxon>Fungi</taxon>
        <taxon>Dikarya</taxon>
        <taxon>Basidiomycota</taxon>
        <taxon>Agaricomycotina</taxon>
        <taxon>Agaricomycetes</taxon>
        <taxon>Russulales</taxon>
        <taxon>Hericiaceae</taxon>
        <taxon>Dentipellis</taxon>
    </lineage>
</organism>
<comment type="subcellular location">
    <subcellularLocation>
        <location evidence="1">Membrane</location>
        <topology evidence="1">Multi-pass membrane protein</topology>
    </subcellularLocation>
</comment>
<evidence type="ECO:0000313" key="6">
    <source>
        <dbReference type="EMBL" id="TFY54475.1"/>
    </source>
</evidence>
<dbReference type="PANTHER" id="PTHR23502">
    <property type="entry name" value="MAJOR FACILITATOR SUPERFAMILY"/>
    <property type="match status" value="1"/>
</dbReference>
<keyword evidence="7" id="KW-1185">Reference proteome</keyword>
<dbReference type="STRING" id="205917.A0A4Y9XWM4"/>
<dbReference type="AlphaFoldDB" id="A0A4Y9XWM4"/>
<evidence type="ECO:0000256" key="4">
    <source>
        <dbReference type="ARBA" id="ARBA00023136"/>
    </source>
</evidence>
<name>A0A4Y9XWM4_9AGAM</name>
<sequence length="141" mass="15253">MLDPQSSSFSNNANVATTSVLEEHPPDKVKFTTDEEAVHRGGRSIEVASDHGSEHTASSTMTGAQEDAVEVRDNQSKEEDEEVIIVDWDGPEDPANPKNWTIREKWIATAFASSFTFISPISSSMVAPAADQIHAGRPSAI</sequence>
<feature type="compositionally biased region" description="Polar residues" evidence="5">
    <location>
        <begin position="1"/>
        <end position="20"/>
    </location>
</feature>
<accession>A0A4Y9XWM4</accession>
<evidence type="ECO:0000256" key="3">
    <source>
        <dbReference type="ARBA" id="ARBA00022989"/>
    </source>
</evidence>
<dbReference type="Proteomes" id="UP000298327">
    <property type="component" value="Unassembled WGS sequence"/>
</dbReference>